<evidence type="ECO:0000256" key="9">
    <source>
        <dbReference type="ARBA" id="ARBA00023049"/>
    </source>
</evidence>
<dbReference type="GO" id="GO:0005615">
    <property type="term" value="C:extracellular space"/>
    <property type="evidence" value="ECO:0007669"/>
    <property type="project" value="TreeGrafter"/>
</dbReference>
<dbReference type="PRINTS" id="PR00765">
    <property type="entry name" value="CRBOXYPTASEA"/>
</dbReference>
<sequence length="318" mass="36527">MKLLWCTMCSLFIAQSKAKGCVYDGFKVYVLMSKLHSSALDLYSLVKNDSYYVLLSGRGTTVMVHPEAQAEFMQLLGNNGWNHKVINHDVGLDLRSAFETNRNLRKRFPYEGRVGTNRYYTFDEINQYIEDIALKYASRVFIKTIGKSFEGRSLKTIRITNGDGRDNKHVILIDGGIHAREWIAHASVLYVIDELVNNHLAHSHLLQDFDWIILPVLNPDGYEFTQLSADNRFWRKTRQPSSSNCIGTDANRNFDFHWNETGALLHPCSITYPGPKPFSEPETIAMRDLIHSLADRGKMYLTMHSHGKYILYPYGYTT</sequence>
<evidence type="ECO:0000313" key="13">
    <source>
        <dbReference type="EMBL" id="KAH8365478.1"/>
    </source>
</evidence>
<evidence type="ECO:0000256" key="11">
    <source>
        <dbReference type="SAM" id="SignalP"/>
    </source>
</evidence>
<dbReference type="GO" id="GO:0006508">
    <property type="term" value="P:proteolysis"/>
    <property type="evidence" value="ECO:0007669"/>
    <property type="project" value="UniProtKB-KW"/>
</dbReference>
<dbReference type="FunFam" id="3.40.630.10:FF:000084">
    <property type="entry name" value="Carboxypeptidase B2"/>
    <property type="match status" value="1"/>
</dbReference>
<dbReference type="InterPro" id="IPR000834">
    <property type="entry name" value="Peptidase_M14"/>
</dbReference>
<dbReference type="PANTHER" id="PTHR11705">
    <property type="entry name" value="PROTEASE FAMILY M14 CARBOXYPEPTIDASE A,B"/>
    <property type="match status" value="1"/>
</dbReference>
<name>A0AAD4PHN1_9MUSC</name>
<accession>A0AAD4PHN1</accession>
<organism evidence="13 14">
    <name type="scientific">Drosophila rubida</name>
    <dbReference type="NCBI Taxonomy" id="30044"/>
    <lineage>
        <taxon>Eukaryota</taxon>
        <taxon>Metazoa</taxon>
        <taxon>Ecdysozoa</taxon>
        <taxon>Arthropoda</taxon>
        <taxon>Hexapoda</taxon>
        <taxon>Insecta</taxon>
        <taxon>Pterygota</taxon>
        <taxon>Neoptera</taxon>
        <taxon>Endopterygota</taxon>
        <taxon>Diptera</taxon>
        <taxon>Brachycera</taxon>
        <taxon>Muscomorpha</taxon>
        <taxon>Ephydroidea</taxon>
        <taxon>Drosophilidae</taxon>
        <taxon>Drosophila</taxon>
    </lineage>
</organism>
<proteinExistence type="inferred from homology"/>
<dbReference type="EMBL" id="JAJJHW010002774">
    <property type="protein sequence ID" value="KAH8365478.1"/>
    <property type="molecule type" value="Genomic_DNA"/>
</dbReference>
<protein>
    <recommendedName>
        <fullName evidence="12">Peptidase M14 domain-containing protein</fullName>
    </recommendedName>
</protein>
<dbReference type="Gene3D" id="3.40.630.10">
    <property type="entry name" value="Zn peptidases"/>
    <property type="match status" value="1"/>
</dbReference>
<evidence type="ECO:0000256" key="6">
    <source>
        <dbReference type="ARBA" id="ARBA00022729"/>
    </source>
</evidence>
<feature type="signal peptide" evidence="11">
    <location>
        <begin position="1"/>
        <end position="18"/>
    </location>
</feature>
<feature type="domain" description="Peptidase M14" evidence="12">
    <location>
        <begin position="118"/>
        <end position="318"/>
    </location>
</feature>
<keyword evidence="5" id="KW-0479">Metal-binding</keyword>
<evidence type="ECO:0000256" key="10">
    <source>
        <dbReference type="PROSITE-ProRule" id="PRU01379"/>
    </source>
</evidence>
<dbReference type="AlphaFoldDB" id="A0AAD4PHN1"/>
<dbReference type="Proteomes" id="UP001200034">
    <property type="component" value="Unassembled WGS sequence"/>
</dbReference>
<keyword evidence="7" id="KW-0378">Hydrolase</keyword>
<evidence type="ECO:0000256" key="1">
    <source>
        <dbReference type="ARBA" id="ARBA00001947"/>
    </source>
</evidence>
<dbReference type="GO" id="GO:0008270">
    <property type="term" value="F:zinc ion binding"/>
    <property type="evidence" value="ECO:0007669"/>
    <property type="project" value="InterPro"/>
</dbReference>
<evidence type="ECO:0000256" key="5">
    <source>
        <dbReference type="ARBA" id="ARBA00022723"/>
    </source>
</evidence>
<keyword evidence="6 11" id="KW-0732">Signal</keyword>
<evidence type="ECO:0000256" key="3">
    <source>
        <dbReference type="ARBA" id="ARBA00022645"/>
    </source>
</evidence>
<dbReference type="Pfam" id="PF00246">
    <property type="entry name" value="Peptidase_M14"/>
    <property type="match status" value="1"/>
</dbReference>
<comment type="similarity">
    <text evidence="2 10">Belongs to the peptidase M14 family.</text>
</comment>
<gene>
    <name evidence="13" type="ORF">KR093_001181</name>
</gene>
<dbReference type="SUPFAM" id="SSF53187">
    <property type="entry name" value="Zn-dependent exopeptidases"/>
    <property type="match status" value="1"/>
</dbReference>
<evidence type="ECO:0000256" key="8">
    <source>
        <dbReference type="ARBA" id="ARBA00022833"/>
    </source>
</evidence>
<keyword evidence="8" id="KW-0862">Zinc</keyword>
<evidence type="ECO:0000256" key="2">
    <source>
        <dbReference type="ARBA" id="ARBA00005988"/>
    </source>
</evidence>
<keyword evidence="4" id="KW-0645">Protease</keyword>
<comment type="caution">
    <text evidence="10">Lacks conserved residue(s) required for the propagation of feature annotation.</text>
</comment>
<feature type="chain" id="PRO_5042012690" description="Peptidase M14 domain-containing protein" evidence="11">
    <location>
        <begin position="19"/>
        <end position="318"/>
    </location>
</feature>
<comment type="cofactor">
    <cofactor evidence="1">
        <name>Zn(2+)</name>
        <dbReference type="ChEBI" id="CHEBI:29105"/>
    </cofactor>
</comment>
<reference evidence="13" key="1">
    <citation type="journal article" date="2021" name="Mol. Ecol. Resour.">
        <title>Phylogenomic analyses of the genus Drosophila reveals genomic signals of climate adaptation.</title>
        <authorList>
            <person name="Li F."/>
            <person name="Rane R.V."/>
            <person name="Luria V."/>
            <person name="Xiong Z."/>
            <person name="Chen J."/>
            <person name="Li Z."/>
            <person name="Catullo R.A."/>
            <person name="Griffin P.C."/>
            <person name="Schiffer M."/>
            <person name="Pearce S."/>
            <person name="Lee S.F."/>
            <person name="McElroy K."/>
            <person name="Stocker A."/>
            <person name="Shirriffs J."/>
            <person name="Cockerell F."/>
            <person name="Coppin C."/>
            <person name="Sgro C.M."/>
            <person name="Karger A."/>
            <person name="Cain J.W."/>
            <person name="Weber J.A."/>
            <person name="Santpere G."/>
            <person name="Kirschner M.W."/>
            <person name="Hoffmann A.A."/>
            <person name="Oakeshott J.G."/>
            <person name="Zhang G."/>
        </authorList>
    </citation>
    <scope>NUCLEOTIDE SEQUENCE</scope>
    <source>
        <strain evidence="13">BGI-SZ-2011g</strain>
    </source>
</reference>
<evidence type="ECO:0000259" key="12">
    <source>
        <dbReference type="PROSITE" id="PS52035"/>
    </source>
</evidence>
<dbReference type="SUPFAM" id="SSF54897">
    <property type="entry name" value="Protease propeptides/inhibitors"/>
    <property type="match status" value="1"/>
</dbReference>
<keyword evidence="14" id="KW-1185">Reference proteome</keyword>
<evidence type="ECO:0000256" key="4">
    <source>
        <dbReference type="ARBA" id="ARBA00022670"/>
    </source>
</evidence>
<evidence type="ECO:0000256" key="7">
    <source>
        <dbReference type="ARBA" id="ARBA00022801"/>
    </source>
</evidence>
<comment type="caution">
    <text evidence="13">The sequence shown here is derived from an EMBL/GenBank/DDBJ whole genome shotgun (WGS) entry which is preliminary data.</text>
</comment>
<evidence type="ECO:0000313" key="14">
    <source>
        <dbReference type="Proteomes" id="UP001200034"/>
    </source>
</evidence>
<dbReference type="PANTHER" id="PTHR11705:SF140">
    <property type="entry name" value="FI02848P-RELATED"/>
    <property type="match status" value="1"/>
</dbReference>
<keyword evidence="9" id="KW-0482">Metalloprotease</keyword>
<keyword evidence="3" id="KW-0121">Carboxypeptidase</keyword>
<dbReference type="PROSITE" id="PS52035">
    <property type="entry name" value="PEPTIDASE_M14"/>
    <property type="match status" value="1"/>
</dbReference>
<dbReference type="SMART" id="SM00631">
    <property type="entry name" value="Zn_pept"/>
    <property type="match status" value="1"/>
</dbReference>
<dbReference type="GO" id="GO:0004181">
    <property type="term" value="F:metallocarboxypeptidase activity"/>
    <property type="evidence" value="ECO:0007669"/>
    <property type="project" value="InterPro"/>
</dbReference>